<accession>A0ACC0YE81</accession>
<evidence type="ECO:0000313" key="1">
    <source>
        <dbReference type="EMBL" id="KAJ0034609.1"/>
    </source>
</evidence>
<protein>
    <submittedName>
        <fullName evidence="1">Uncharacterized protein</fullName>
    </submittedName>
</protein>
<sequence length="234" mass="26720">MEVESALHSCKVHQSRAITSRVHGFFHLTAVSFLLYYRLTNLFHQNDTLLSFAWALITVSEFILAFIWALTQAFRWLPVTRSVSVESIPSDVSLPGIDVFVCTADPKQEPTVEVMNTVISALALDYPPEKLSVYLSDDGGSYISLYAVKEAFEFAKSWTPFCKNNGLKTRCPEAYFSMLADDERLFWSDEFKVREEEIKSKYENFKSNVEKVGEKDENNCVAMDRPPFVEIKPV</sequence>
<organism evidence="1 2">
    <name type="scientific">Pistacia integerrima</name>
    <dbReference type="NCBI Taxonomy" id="434235"/>
    <lineage>
        <taxon>Eukaryota</taxon>
        <taxon>Viridiplantae</taxon>
        <taxon>Streptophyta</taxon>
        <taxon>Embryophyta</taxon>
        <taxon>Tracheophyta</taxon>
        <taxon>Spermatophyta</taxon>
        <taxon>Magnoliopsida</taxon>
        <taxon>eudicotyledons</taxon>
        <taxon>Gunneridae</taxon>
        <taxon>Pentapetalae</taxon>
        <taxon>rosids</taxon>
        <taxon>malvids</taxon>
        <taxon>Sapindales</taxon>
        <taxon>Anacardiaceae</taxon>
        <taxon>Pistacia</taxon>
    </lineage>
</organism>
<proteinExistence type="predicted"/>
<evidence type="ECO:0000313" key="2">
    <source>
        <dbReference type="Proteomes" id="UP001163603"/>
    </source>
</evidence>
<comment type="caution">
    <text evidence="1">The sequence shown here is derived from an EMBL/GenBank/DDBJ whole genome shotgun (WGS) entry which is preliminary data.</text>
</comment>
<name>A0ACC0YE81_9ROSI</name>
<dbReference type="EMBL" id="CM047742">
    <property type="protein sequence ID" value="KAJ0034609.1"/>
    <property type="molecule type" value="Genomic_DNA"/>
</dbReference>
<keyword evidence="2" id="KW-1185">Reference proteome</keyword>
<dbReference type="Proteomes" id="UP001163603">
    <property type="component" value="Chromosome 7"/>
</dbReference>
<reference evidence="2" key="1">
    <citation type="journal article" date="2023" name="G3 (Bethesda)">
        <title>Genome assembly and association tests identify interacting loci associated with vigor, precocity, and sex in interspecific pistachio rootstocks.</title>
        <authorList>
            <person name="Palmer W."/>
            <person name="Jacygrad E."/>
            <person name="Sagayaradj S."/>
            <person name="Cavanaugh K."/>
            <person name="Han R."/>
            <person name="Bertier L."/>
            <person name="Beede B."/>
            <person name="Kafkas S."/>
            <person name="Golino D."/>
            <person name="Preece J."/>
            <person name="Michelmore R."/>
        </authorList>
    </citation>
    <scope>NUCLEOTIDE SEQUENCE [LARGE SCALE GENOMIC DNA]</scope>
</reference>
<gene>
    <name evidence="1" type="ORF">Pint_24640</name>
</gene>